<dbReference type="AlphaFoldDB" id="A0A813WNK5"/>
<feature type="coiled-coil region" evidence="5">
    <location>
        <begin position="86"/>
        <end position="120"/>
    </location>
</feature>
<dbReference type="GO" id="GO:0005930">
    <property type="term" value="C:axoneme"/>
    <property type="evidence" value="ECO:0007669"/>
    <property type="project" value="InterPro"/>
</dbReference>
<reference evidence="7" key="1">
    <citation type="submission" date="2021-02" db="EMBL/GenBank/DDBJ databases">
        <authorList>
            <person name="Nowell W R."/>
        </authorList>
    </citation>
    <scope>NUCLEOTIDE SEQUENCE</scope>
    <source>
        <strain evidence="7">Ploen Becks lab</strain>
    </source>
</reference>
<comment type="caution">
    <text evidence="7">The sequence shown here is derived from an EMBL/GenBank/DDBJ whole genome shotgun (WGS) entry which is preliminary data.</text>
</comment>
<feature type="region of interest" description="Disordered" evidence="6">
    <location>
        <begin position="870"/>
        <end position="943"/>
    </location>
</feature>
<feature type="compositionally biased region" description="Polar residues" evidence="6">
    <location>
        <begin position="922"/>
        <end position="932"/>
    </location>
</feature>
<dbReference type="EMBL" id="CAJNOC010001381">
    <property type="protein sequence ID" value="CAF0859941.1"/>
    <property type="molecule type" value="Genomic_DNA"/>
</dbReference>
<sequence length="943" mass="110455">MDEVLNFIQWDDNIALPVANSENKLLEEAIAKKTQDRNKYQNELTDHVAKTNALREHIKYVKDELLSNQNLLNARKNELITESHLKSIAERENGRLNQENQRLAQELAKIKEKRNVCENEIFLANQQFESMKSQMKWDQQALEAWLEESAQKDEDALTLKKYAKEDEAKIKELTLKIEKLIEQSNKLKKNVDDENLNTITLQVELDKTAEEFRKTHRDRQELIRQWEDIIEQMQKRDKQIESSAQQLMKMNLDFQIGVEELDKKKKFYEDQQNSNSKLEKEIESYDNLISELSIRLNREELDRQQFQNELGALKRTVERTGHDLQKARSDLSQLKKNIAEKQKLIESIEKGNKDLVEDLKETIETTLSAEENAKRMEEFFLSLKQKENQFNKDMKKKSEQHFKITQELDSLRTTQRNLEAEINGCDSTLKNLENRINRLDHESLKQAEVIYGQDFTIQSLERRMNRLQGETNNDELVELEKKIAELKKVKEEKRYQFDTLMNQFKRVEDETRKSKREIEELNKEKNYIDTKTAELTLHIDTAQRLLEKIIVQKQDLMVNENIKKLDLNRLRDILDKRADEVLNLNKERITMESGMKERFAEINIHQDLLKTQLRSWNEELQTVSTELKERMSKVEKQKKRYEILMVSMAPPEGTPAEENSQAYYVIKAAQEKEELQRKGDELDAKIKKAEKELRALENTLSVVNSNNESCKQLYSKADNQSETLIQKEELEQQLRSLSDTYKNKRKLMKQLEEDLQRMEDAYNSMNNDERTYEEYIEDKKNKILQAEKDIEQLKEKIERATKQMITYSRDLRRSKNSDGPTLEEKDFKLRDLWDFNKNKAKELIDISLQYPLLQQTLNLLFAQANIPVQGGTGSSLPGSSRSSRSSSRRNSASSNNSTVNLDRASVRSGPKTVNIGFDLPPTNRSNGSNNSKDGPGTPGSKRS</sequence>
<comment type="function">
    <text evidence="4">Required for assembly of dynein regulatory complex (DRC) and inner dynein arm (IDA) complexes, which are responsible for ciliary beat regulation, thereby playing a central role in motility in cilia and flagella. Probably acts together with CCDC40 to form a molecular ruler that determines the 96 nanometer (nm) repeat length and arrangements of components in cilia and flagella. Not required for outer dynein arm complexes assembly.</text>
</comment>
<organism evidence="7 8">
    <name type="scientific">Brachionus calyciflorus</name>
    <dbReference type="NCBI Taxonomy" id="104777"/>
    <lineage>
        <taxon>Eukaryota</taxon>
        <taxon>Metazoa</taxon>
        <taxon>Spiralia</taxon>
        <taxon>Gnathifera</taxon>
        <taxon>Rotifera</taxon>
        <taxon>Eurotatoria</taxon>
        <taxon>Monogononta</taxon>
        <taxon>Pseudotrocha</taxon>
        <taxon>Ploima</taxon>
        <taxon>Brachionidae</taxon>
        <taxon>Brachionus</taxon>
    </lineage>
</organism>
<comment type="similarity">
    <text evidence="1">Belongs to the CCDC39 family.</text>
</comment>
<feature type="coiled-coil region" evidence="5">
    <location>
        <begin position="163"/>
        <end position="197"/>
    </location>
</feature>
<keyword evidence="3 5" id="KW-0175">Coiled coil</keyword>
<dbReference type="PANTHER" id="PTHR18962:SF0">
    <property type="entry name" value="COILED-COIL DOMAIN-CONTAINING PROTEIN 39"/>
    <property type="match status" value="1"/>
</dbReference>
<feature type="coiled-coil region" evidence="5">
    <location>
        <begin position="415"/>
        <end position="524"/>
    </location>
</feature>
<evidence type="ECO:0000256" key="1">
    <source>
        <dbReference type="ARBA" id="ARBA00005805"/>
    </source>
</evidence>
<dbReference type="GO" id="GO:0005576">
    <property type="term" value="C:extracellular region"/>
    <property type="evidence" value="ECO:0007669"/>
    <property type="project" value="GOC"/>
</dbReference>
<feature type="coiled-coil region" evidence="5">
    <location>
        <begin position="261"/>
        <end position="351"/>
    </location>
</feature>
<feature type="compositionally biased region" description="Low complexity" evidence="6">
    <location>
        <begin position="879"/>
        <end position="897"/>
    </location>
</feature>
<dbReference type="GO" id="GO:0036159">
    <property type="term" value="P:inner dynein arm assembly"/>
    <property type="evidence" value="ECO:0007669"/>
    <property type="project" value="InterPro"/>
</dbReference>
<dbReference type="GO" id="GO:0060285">
    <property type="term" value="P:cilium-dependent cell motility"/>
    <property type="evidence" value="ECO:0007669"/>
    <property type="project" value="TreeGrafter"/>
</dbReference>
<name>A0A813WNK5_9BILA</name>
<accession>A0A813WNK5</accession>
<dbReference type="PANTHER" id="PTHR18962">
    <property type="entry name" value="COILED-COIL DOMAIN-CONTAINING PROTEIN 39"/>
    <property type="match status" value="1"/>
</dbReference>
<dbReference type="Pfam" id="PF24161">
    <property type="entry name" value="CCDC39"/>
    <property type="match status" value="1"/>
</dbReference>
<keyword evidence="8" id="KW-1185">Reference proteome</keyword>
<protein>
    <recommendedName>
        <fullName evidence="2">Coiled-coil domain-containing protein 39</fullName>
    </recommendedName>
</protein>
<gene>
    <name evidence="7" type="ORF">OXX778_LOCUS9386</name>
</gene>
<dbReference type="InterPro" id="IPR033290">
    <property type="entry name" value="CCDC39"/>
</dbReference>
<feature type="coiled-coil region" evidence="5">
    <location>
        <begin position="617"/>
        <end position="810"/>
    </location>
</feature>
<evidence type="ECO:0000313" key="7">
    <source>
        <dbReference type="EMBL" id="CAF0859941.1"/>
    </source>
</evidence>
<evidence type="ECO:0000256" key="6">
    <source>
        <dbReference type="SAM" id="MobiDB-lite"/>
    </source>
</evidence>
<evidence type="ECO:0000256" key="2">
    <source>
        <dbReference type="ARBA" id="ARBA00016725"/>
    </source>
</evidence>
<dbReference type="GO" id="GO:0060287">
    <property type="term" value="P:epithelial cilium movement involved in determination of left/right asymmetry"/>
    <property type="evidence" value="ECO:0007669"/>
    <property type="project" value="TreeGrafter"/>
</dbReference>
<evidence type="ECO:0000256" key="4">
    <source>
        <dbReference type="ARBA" id="ARBA00045182"/>
    </source>
</evidence>
<dbReference type="OrthoDB" id="10259720at2759"/>
<evidence type="ECO:0000313" key="8">
    <source>
        <dbReference type="Proteomes" id="UP000663879"/>
    </source>
</evidence>
<dbReference type="Proteomes" id="UP000663879">
    <property type="component" value="Unassembled WGS sequence"/>
</dbReference>
<evidence type="ECO:0000256" key="3">
    <source>
        <dbReference type="ARBA" id="ARBA00023054"/>
    </source>
</evidence>
<proteinExistence type="inferred from homology"/>
<evidence type="ECO:0000256" key="5">
    <source>
        <dbReference type="SAM" id="Coils"/>
    </source>
</evidence>